<dbReference type="GO" id="GO:0060320">
    <property type="term" value="P:rejection of self pollen"/>
    <property type="evidence" value="ECO:0007669"/>
    <property type="project" value="UniProtKB-KW"/>
</dbReference>
<comment type="subcellular location">
    <subcellularLocation>
        <location evidence="1 6">Secreted</location>
    </subcellularLocation>
</comment>
<dbReference type="EMBL" id="JADFTS010000003">
    <property type="protein sequence ID" value="KAF9614921.1"/>
    <property type="molecule type" value="Genomic_DNA"/>
</dbReference>
<name>A0A835M8U2_9MAGN</name>
<feature type="chain" id="PRO_5033093589" description="S-protein homolog" evidence="6">
    <location>
        <begin position="26"/>
        <end position="144"/>
    </location>
</feature>
<evidence type="ECO:0000256" key="5">
    <source>
        <dbReference type="ARBA" id="ARBA00022729"/>
    </source>
</evidence>
<protein>
    <recommendedName>
        <fullName evidence="6">S-protein homolog</fullName>
    </recommendedName>
</protein>
<comment type="caution">
    <text evidence="7">The sequence shown here is derived from an EMBL/GenBank/DDBJ whole genome shotgun (WGS) entry which is preliminary data.</text>
</comment>
<evidence type="ECO:0000256" key="1">
    <source>
        <dbReference type="ARBA" id="ARBA00004613"/>
    </source>
</evidence>
<evidence type="ECO:0000256" key="2">
    <source>
        <dbReference type="ARBA" id="ARBA00005581"/>
    </source>
</evidence>
<dbReference type="AlphaFoldDB" id="A0A835M8U2"/>
<dbReference type="PROSITE" id="PS51257">
    <property type="entry name" value="PROKAR_LIPOPROTEIN"/>
    <property type="match status" value="1"/>
</dbReference>
<organism evidence="7 8">
    <name type="scientific">Coptis chinensis</name>
    <dbReference type="NCBI Taxonomy" id="261450"/>
    <lineage>
        <taxon>Eukaryota</taxon>
        <taxon>Viridiplantae</taxon>
        <taxon>Streptophyta</taxon>
        <taxon>Embryophyta</taxon>
        <taxon>Tracheophyta</taxon>
        <taxon>Spermatophyta</taxon>
        <taxon>Magnoliopsida</taxon>
        <taxon>Ranunculales</taxon>
        <taxon>Ranunculaceae</taxon>
        <taxon>Coptidoideae</taxon>
        <taxon>Coptis</taxon>
    </lineage>
</organism>
<accession>A0A835M8U2</accession>
<keyword evidence="8" id="KW-1185">Reference proteome</keyword>
<dbReference type="PANTHER" id="PTHR31232">
    <property type="match status" value="1"/>
</dbReference>
<dbReference type="Pfam" id="PF05938">
    <property type="entry name" value="Self-incomp_S1"/>
    <property type="match status" value="1"/>
</dbReference>
<dbReference type="PANTHER" id="PTHR31232:SF18">
    <property type="entry name" value="S-PROTEIN HOMOLOG"/>
    <property type="match status" value="1"/>
</dbReference>
<evidence type="ECO:0000313" key="7">
    <source>
        <dbReference type="EMBL" id="KAF9614921.1"/>
    </source>
</evidence>
<dbReference type="OrthoDB" id="1842729at2759"/>
<dbReference type="InterPro" id="IPR010264">
    <property type="entry name" value="Self-incomp_S1"/>
</dbReference>
<keyword evidence="5 6" id="KW-0732">Signal</keyword>
<evidence type="ECO:0000256" key="6">
    <source>
        <dbReference type="RuleBase" id="RU367044"/>
    </source>
</evidence>
<evidence type="ECO:0000256" key="4">
    <source>
        <dbReference type="ARBA" id="ARBA00022525"/>
    </source>
</evidence>
<keyword evidence="4 6" id="KW-0964">Secreted</keyword>
<evidence type="ECO:0000313" key="8">
    <source>
        <dbReference type="Proteomes" id="UP000631114"/>
    </source>
</evidence>
<sequence>MERCFNNLIFLSALLALSGCSTVSCMWPWEKTHVSLRNEIGTDVSLNIHCKSRDDDLGVHTLAYNQTYSFAFHKVPIIKPTYFKCSMDWWDNSNRVKISGVFDLFEVARDYLYCEKHCDRVAKCDAVYTFDKENHLFVLYRWPR</sequence>
<dbReference type="Proteomes" id="UP000631114">
    <property type="component" value="Unassembled WGS sequence"/>
</dbReference>
<reference evidence="7 8" key="1">
    <citation type="submission" date="2020-10" db="EMBL/GenBank/DDBJ databases">
        <title>The Coptis chinensis genome and diversification of protoberbering-type alkaloids.</title>
        <authorList>
            <person name="Wang B."/>
            <person name="Shu S."/>
            <person name="Song C."/>
            <person name="Liu Y."/>
        </authorList>
    </citation>
    <scope>NUCLEOTIDE SEQUENCE [LARGE SCALE GENOMIC DNA]</scope>
    <source>
        <strain evidence="7">HL-2020</strain>
        <tissue evidence="7">Leaf</tissue>
    </source>
</reference>
<gene>
    <name evidence="7" type="ORF">IFM89_021351</name>
</gene>
<keyword evidence="3 6" id="KW-0713">Self-incompatibility</keyword>
<dbReference type="GO" id="GO:0005576">
    <property type="term" value="C:extracellular region"/>
    <property type="evidence" value="ECO:0007669"/>
    <property type="project" value="UniProtKB-SubCell"/>
</dbReference>
<evidence type="ECO:0000256" key="3">
    <source>
        <dbReference type="ARBA" id="ARBA00022471"/>
    </source>
</evidence>
<feature type="signal peptide" evidence="6">
    <location>
        <begin position="1"/>
        <end position="25"/>
    </location>
</feature>
<proteinExistence type="inferred from homology"/>
<comment type="similarity">
    <text evidence="2 6">Belongs to the plant self-incompatibility (S1) protein family.</text>
</comment>